<protein>
    <submittedName>
        <fullName evidence="1">Uncharacterized protein</fullName>
    </submittedName>
</protein>
<dbReference type="Gene3D" id="2.40.50.140">
    <property type="entry name" value="Nucleic acid-binding proteins"/>
    <property type="match status" value="1"/>
</dbReference>
<dbReference type="GeneID" id="17250685"/>
<organism evidence="1 2">
    <name type="scientific">Emiliania huxleyi (strain CCMP1516)</name>
    <dbReference type="NCBI Taxonomy" id="280463"/>
    <lineage>
        <taxon>Eukaryota</taxon>
        <taxon>Haptista</taxon>
        <taxon>Haptophyta</taxon>
        <taxon>Prymnesiophyceae</taxon>
        <taxon>Isochrysidales</taxon>
        <taxon>Noelaerhabdaceae</taxon>
        <taxon>Emiliania</taxon>
    </lineage>
</organism>
<dbReference type="GO" id="GO:0003697">
    <property type="term" value="F:single-stranded DNA binding"/>
    <property type="evidence" value="ECO:0007669"/>
    <property type="project" value="InterPro"/>
</dbReference>
<dbReference type="PaxDb" id="2903-EOD04572"/>
<name>A0A0D3HZY7_EMIH1</name>
<dbReference type="Pfam" id="PF15490">
    <property type="entry name" value="Ten1_2"/>
    <property type="match status" value="1"/>
</dbReference>
<dbReference type="InterPro" id="IPR012340">
    <property type="entry name" value="NA-bd_OB-fold"/>
</dbReference>
<dbReference type="KEGG" id="ehx:EMIHUDRAFT_107716"/>
<dbReference type="HOGENOM" id="CLU_146825_0_0_1"/>
<dbReference type="Proteomes" id="UP000013827">
    <property type="component" value="Unassembled WGS sequence"/>
</dbReference>
<dbReference type="GO" id="GO:1990879">
    <property type="term" value="C:CST complex"/>
    <property type="evidence" value="ECO:0007669"/>
    <property type="project" value="InterPro"/>
</dbReference>
<evidence type="ECO:0000313" key="2">
    <source>
        <dbReference type="Proteomes" id="UP000013827"/>
    </source>
</evidence>
<reference evidence="2" key="1">
    <citation type="journal article" date="2013" name="Nature">
        <title>Pan genome of the phytoplankton Emiliania underpins its global distribution.</title>
        <authorList>
            <person name="Read B.A."/>
            <person name="Kegel J."/>
            <person name="Klute M.J."/>
            <person name="Kuo A."/>
            <person name="Lefebvre S.C."/>
            <person name="Maumus F."/>
            <person name="Mayer C."/>
            <person name="Miller J."/>
            <person name="Monier A."/>
            <person name="Salamov A."/>
            <person name="Young J."/>
            <person name="Aguilar M."/>
            <person name="Claverie J.M."/>
            <person name="Frickenhaus S."/>
            <person name="Gonzalez K."/>
            <person name="Herman E.K."/>
            <person name="Lin Y.C."/>
            <person name="Napier J."/>
            <person name="Ogata H."/>
            <person name="Sarno A.F."/>
            <person name="Shmutz J."/>
            <person name="Schroeder D."/>
            <person name="de Vargas C."/>
            <person name="Verret F."/>
            <person name="von Dassow P."/>
            <person name="Valentin K."/>
            <person name="Van de Peer Y."/>
            <person name="Wheeler G."/>
            <person name="Dacks J.B."/>
            <person name="Delwiche C.F."/>
            <person name="Dyhrman S.T."/>
            <person name="Glockner G."/>
            <person name="John U."/>
            <person name="Richards T."/>
            <person name="Worden A.Z."/>
            <person name="Zhang X."/>
            <person name="Grigoriev I.V."/>
            <person name="Allen A.E."/>
            <person name="Bidle K."/>
            <person name="Borodovsky M."/>
            <person name="Bowler C."/>
            <person name="Brownlee C."/>
            <person name="Cock J.M."/>
            <person name="Elias M."/>
            <person name="Gladyshev V.N."/>
            <person name="Groth M."/>
            <person name="Guda C."/>
            <person name="Hadaegh A."/>
            <person name="Iglesias-Rodriguez M.D."/>
            <person name="Jenkins J."/>
            <person name="Jones B.M."/>
            <person name="Lawson T."/>
            <person name="Leese F."/>
            <person name="Lindquist E."/>
            <person name="Lobanov A."/>
            <person name="Lomsadze A."/>
            <person name="Malik S.B."/>
            <person name="Marsh M.E."/>
            <person name="Mackinder L."/>
            <person name="Mock T."/>
            <person name="Mueller-Roeber B."/>
            <person name="Pagarete A."/>
            <person name="Parker M."/>
            <person name="Probert I."/>
            <person name="Quesneville H."/>
            <person name="Raines C."/>
            <person name="Rensing S.A."/>
            <person name="Riano-Pachon D.M."/>
            <person name="Richier S."/>
            <person name="Rokitta S."/>
            <person name="Shiraiwa Y."/>
            <person name="Soanes D.M."/>
            <person name="van der Giezen M."/>
            <person name="Wahlund T.M."/>
            <person name="Williams B."/>
            <person name="Wilson W."/>
            <person name="Wolfe G."/>
            <person name="Wurch L.L."/>
        </authorList>
    </citation>
    <scope>NUCLEOTIDE SEQUENCE</scope>
</reference>
<evidence type="ECO:0000313" key="1">
    <source>
        <dbReference type="EnsemblProtists" id="EOD04572"/>
    </source>
</evidence>
<dbReference type="RefSeq" id="XP_005757001.1">
    <property type="nucleotide sequence ID" value="XM_005756944.1"/>
</dbReference>
<accession>A0A0D3HZY7</accession>
<dbReference type="AlphaFoldDB" id="A0A0D3HZY7"/>
<keyword evidence="2" id="KW-1185">Reference proteome</keyword>
<dbReference type="EnsemblProtists" id="EOD04572">
    <property type="protein sequence ID" value="EOD04572"/>
    <property type="gene ID" value="EMIHUDRAFT_107716"/>
</dbReference>
<reference evidence="1" key="2">
    <citation type="submission" date="2024-10" db="UniProtKB">
        <authorList>
            <consortium name="EnsemblProtists"/>
        </authorList>
    </citation>
    <scope>IDENTIFICATION</scope>
</reference>
<proteinExistence type="predicted"/>
<dbReference type="InterPro" id="IPR029146">
    <property type="entry name" value="Ten1_animal_plant"/>
</dbReference>
<sequence length="132" mass="14002">MCAPHESQAHASHGASLFVAEVGEALRRAGSLSARITGRLARIDRTLCRAALVDARAGVTSEVVVDVSQVIGQLFHDGELVQVLGELSPPALATDPPTLRARILRNVDGLDLEAFERAVAGKHKFMAERGLA</sequence>